<reference evidence="2 3" key="1">
    <citation type="submission" date="2011-02" db="EMBL/GenBank/DDBJ databases">
        <title>The Genome Sequence of Sphaeroforma arctica JP610.</title>
        <authorList>
            <consortium name="The Broad Institute Genome Sequencing Platform"/>
            <person name="Russ C."/>
            <person name="Cuomo C."/>
            <person name="Young S.K."/>
            <person name="Zeng Q."/>
            <person name="Gargeya S."/>
            <person name="Alvarado L."/>
            <person name="Berlin A."/>
            <person name="Chapman S.B."/>
            <person name="Chen Z."/>
            <person name="Freedman E."/>
            <person name="Gellesch M."/>
            <person name="Goldberg J."/>
            <person name="Griggs A."/>
            <person name="Gujja S."/>
            <person name="Heilman E."/>
            <person name="Heiman D."/>
            <person name="Howarth C."/>
            <person name="Mehta T."/>
            <person name="Neiman D."/>
            <person name="Pearson M."/>
            <person name="Roberts A."/>
            <person name="Saif S."/>
            <person name="Shea T."/>
            <person name="Shenoy N."/>
            <person name="Sisk P."/>
            <person name="Stolte C."/>
            <person name="Sykes S."/>
            <person name="White J."/>
            <person name="Yandava C."/>
            <person name="Burger G."/>
            <person name="Gray M.W."/>
            <person name="Holland P.W.H."/>
            <person name="King N."/>
            <person name="Lang F.B.F."/>
            <person name="Roger A.J."/>
            <person name="Ruiz-Trillo I."/>
            <person name="Haas B."/>
            <person name="Nusbaum C."/>
            <person name="Birren B."/>
        </authorList>
    </citation>
    <scope>NUCLEOTIDE SEQUENCE [LARGE SCALE GENOMIC DNA]</scope>
    <source>
        <strain evidence="2 3">JP610</strain>
    </source>
</reference>
<dbReference type="RefSeq" id="XP_014160535.1">
    <property type="nucleotide sequence ID" value="XM_014305060.1"/>
</dbReference>
<dbReference type="AlphaFoldDB" id="A0A0L0GEG6"/>
<name>A0A0L0GEG6_9EUKA</name>
<feature type="compositionally biased region" description="Basic and acidic residues" evidence="1">
    <location>
        <begin position="43"/>
        <end position="61"/>
    </location>
</feature>
<dbReference type="GeneID" id="25901717"/>
<accession>A0A0L0GEG6</accession>
<proteinExistence type="predicted"/>
<feature type="region of interest" description="Disordered" evidence="1">
    <location>
        <begin position="36"/>
        <end position="65"/>
    </location>
</feature>
<keyword evidence="3" id="KW-1185">Reference proteome</keyword>
<dbReference type="EMBL" id="KQ241643">
    <property type="protein sequence ID" value="KNC86633.1"/>
    <property type="molecule type" value="Genomic_DNA"/>
</dbReference>
<dbReference type="Proteomes" id="UP000054560">
    <property type="component" value="Unassembled WGS sequence"/>
</dbReference>
<evidence type="ECO:0000256" key="1">
    <source>
        <dbReference type="SAM" id="MobiDB-lite"/>
    </source>
</evidence>
<evidence type="ECO:0000313" key="3">
    <source>
        <dbReference type="Proteomes" id="UP000054560"/>
    </source>
</evidence>
<gene>
    <name evidence="2" type="ORF">SARC_01213</name>
</gene>
<sequence>MYCSRSSSITRTDAQTLEELCSAVETNNLPRAEALRGVLETPRATHDSRPANKQEPREPRSWTEWPSNRYNLGNIMERDTKRALQEALKNTPILDLTR</sequence>
<protein>
    <submittedName>
        <fullName evidence="2">Uncharacterized protein</fullName>
    </submittedName>
</protein>
<evidence type="ECO:0000313" key="2">
    <source>
        <dbReference type="EMBL" id="KNC86633.1"/>
    </source>
</evidence>
<organism evidence="2 3">
    <name type="scientific">Sphaeroforma arctica JP610</name>
    <dbReference type="NCBI Taxonomy" id="667725"/>
    <lineage>
        <taxon>Eukaryota</taxon>
        <taxon>Ichthyosporea</taxon>
        <taxon>Ichthyophonida</taxon>
        <taxon>Sphaeroforma</taxon>
    </lineage>
</organism>